<feature type="compositionally biased region" description="Basic residues" evidence="1">
    <location>
        <begin position="325"/>
        <end position="352"/>
    </location>
</feature>
<organism evidence="2">
    <name type="scientific">viral metagenome</name>
    <dbReference type="NCBI Taxonomy" id="1070528"/>
    <lineage>
        <taxon>unclassified sequences</taxon>
        <taxon>metagenomes</taxon>
        <taxon>organismal metagenomes</taxon>
    </lineage>
</organism>
<evidence type="ECO:0000256" key="1">
    <source>
        <dbReference type="SAM" id="MobiDB-lite"/>
    </source>
</evidence>
<accession>A0A6C0K8G3</accession>
<evidence type="ECO:0000313" key="2">
    <source>
        <dbReference type="EMBL" id="QHU14345.1"/>
    </source>
</evidence>
<sequence>MGIRHLVEDWRFRRDDAKAAKEIKKKQGDAIASLTEKLDTVSWNTEKYKQILDKVNNIDKHADASARQEIIAEEKSIQDILKNLHVKNTATVNTIKSEFEKAKKLGKYYKDARRMHELSAHKLEKSKKKAETIGETMNENFILNERRYREKIHRLEQKLKKLERQPEPKISNAQINRHVEKADTPRQVQDDSTIEPEYRWINESSTAAGKRSSSNGKKTNTITPSPPRKRSYGLWSGPWDKTDKTKTSSTPKTSSRSPSTPKTSSRSPSTPKTSSRSLSTPKTSSRSPSTPKTSSRSPSTPKTSSRSIKSKKAKGAKEKITRTTKTTRTKTIRTKSGTKTKTRTKTKKKTSFGKTIGRKLVKTKYVPSQFRRSGVYLCWYNKYTKRHYRVKTTRKELVLHITAQGGTYHRGKYVPPRSRPRTRFGAQDNGRAAAVRAEAAGGLRAAAFAAVRVSGKVRGLFLSLVTTLTNCNMYEKCPIELYTRARAGQQVIELIKLSTVERTMQLVEASQIINKVALIIMPNGGHLNTKTLRYTDNEMVNYEIDPQTRKDYREAVKLFKNLSNDGKESKTLELLTSILSTVERPIHKTLILYSIVSGNPGNVREIIELVKTAARNTASQQLVNIIKNIKGGNDVTKDDLKNLVKELEKIEELKGPIFDEQFEEIKEAITDFGRMTTVNRMVNLPKILRKIERLTRKIDNDLFTEKMMFLMGQTKKYEWWREDLEHIIYSDIKVRKLIRELDKAEEDGASFQQHIINTQVLTRDLSAMLSADDRDDALVDACKIKRANEKK</sequence>
<feature type="compositionally biased region" description="Low complexity" evidence="1">
    <location>
        <begin position="247"/>
        <end position="307"/>
    </location>
</feature>
<protein>
    <submittedName>
        <fullName evidence="2">Uncharacterized protein</fullName>
    </submittedName>
</protein>
<feature type="region of interest" description="Disordered" evidence="1">
    <location>
        <begin position="159"/>
        <end position="352"/>
    </location>
</feature>
<feature type="compositionally biased region" description="Polar residues" evidence="1">
    <location>
        <begin position="202"/>
        <end position="223"/>
    </location>
</feature>
<proteinExistence type="predicted"/>
<dbReference type="AlphaFoldDB" id="A0A6C0K8G3"/>
<name>A0A6C0K8G3_9ZZZZ</name>
<reference evidence="2" key="1">
    <citation type="journal article" date="2020" name="Nature">
        <title>Giant virus diversity and host interactions through global metagenomics.</title>
        <authorList>
            <person name="Schulz F."/>
            <person name="Roux S."/>
            <person name="Paez-Espino D."/>
            <person name="Jungbluth S."/>
            <person name="Walsh D.A."/>
            <person name="Denef V.J."/>
            <person name="McMahon K.D."/>
            <person name="Konstantinidis K.T."/>
            <person name="Eloe-Fadrosh E.A."/>
            <person name="Kyrpides N.C."/>
            <person name="Woyke T."/>
        </authorList>
    </citation>
    <scope>NUCLEOTIDE SEQUENCE</scope>
    <source>
        <strain evidence="2">GVMAG-S-1102113-118</strain>
    </source>
</reference>
<dbReference type="EMBL" id="MN740839">
    <property type="protein sequence ID" value="QHU14345.1"/>
    <property type="molecule type" value="Genomic_DNA"/>
</dbReference>